<proteinExistence type="predicted"/>
<gene>
    <name evidence="1" type="ORF">Pla144_40320</name>
</gene>
<keyword evidence="2" id="KW-1185">Reference proteome</keyword>
<protein>
    <submittedName>
        <fullName evidence="1">Uncharacterized protein</fullName>
    </submittedName>
</protein>
<dbReference type="InterPro" id="IPR013424">
    <property type="entry name" value="Ice-binding_C"/>
</dbReference>
<organism evidence="1 2">
    <name type="scientific">Bythopirellula polymerisocia</name>
    <dbReference type="NCBI Taxonomy" id="2528003"/>
    <lineage>
        <taxon>Bacteria</taxon>
        <taxon>Pseudomonadati</taxon>
        <taxon>Planctomycetota</taxon>
        <taxon>Planctomycetia</taxon>
        <taxon>Pirellulales</taxon>
        <taxon>Lacipirellulaceae</taxon>
        <taxon>Bythopirellula</taxon>
    </lineage>
</organism>
<reference evidence="1 2" key="1">
    <citation type="submission" date="2019-02" db="EMBL/GenBank/DDBJ databases">
        <title>Deep-cultivation of Planctomycetes and their phenomic and genomic characterization uncovers novel biology.</title>
        <authorList>
            <person name="Wiegand S."/>
            <person name="Jogler M."/>
            <person name="Boedeker C."/>
            <person name="Pinto D."/>
            <person name="Vollmers J."/>
            <person name="Rivas-Marin E."/>
            <person name="Kohn T."/>
            <person name="Peeters S.H."/>
            <person name="Heuer A."/>
            <person name="Rast P."/>
            <person name="Oberbeckmann S."/>
            <person name="Bunk B."/>
            <person name="Jeske O."/>
            <person name="Meyerdierks A."/>
            <person name="Storesund J.E."/>
            <person name="Kallscheuer N."/>
            <person name="Luecker S."/>
            <person name="Lage O.M."/>
            <person name="Pohl T."/>
            <person name="Merkel B.J."/>
            <person name="Hornburger P."/>
            <person name="Mueller R.-W."/>
            <person name="Bruemmer F."/>
            <person name="Labrenz M."/>
            <person name="Spormann A.M."/>
            <person name="Op Den Camp H."/>
            <person name="Overmann J."/>
            <person name="Amann R."/>
            <person name="Jetten M.S.M."/>
            <person name="Mascher T."/>
            <person name="Medema M.H."/>
            <person name="Devos D.P."/>
            <person name="Kaster A.-K."/>
            <person name="Ovreas L."/>
            <person name="Rohde M."/>
            <person name="Galperin M.Y."/>
            <person name="Jogler C."/>
        </authorList>
    </citation>
    <scope>NUCLEOTIDE SEQUENCE [LARGE SCALE GENOMIC DNA]</scope>
    <source>
        <strain evidence="1 2">Pla144</strain>
    </source>
</reference>
<dbReference type="NCBIfam" id="TIGR02595">
    <property type="entry name" value="PEP_CTERM"/>
    <property type="match status" value="1"/>
</dbReference>
<name>A0A5C6CEQ0_9BACT</name>
<evidence type="ECO:0000313" key="1">
    <source>
        <dbReference type="EMBL" id="TWU22572.1"/>
    </source>
</evidence>
<comment type="caution">
    <text evidence="1">The sequence shown here is derived from an EMBL/GenBank/DDBJ whole genome shotgun (WGS) entry which is preliminary data.</text>
</comment>
<dbReference type="Proteomes" id="UP000318437">
    <property type="component" value="Unassembled WGS sequence"/>
</dbReference>
<evidence type="ECO:0000313" key="2">
    <source>
        <dbReference type="Proteomes" id="UP000318437"/>
    </source>
</evidence>
<accession>A0A5C6CEQ0</accession>
<dbReference type="InterPro" id="IPR018247">
    <property type="entry name" value="EF_Hand_1_Ca_BS"/>
</dbReference>
<dbReference type="PROSITE" id="PS00018">
    <property type="entry name" value="EF_HAND_1"/>
    <property type="match status" value="1"/>
</dbReference>
<sequence length="548" mass="57459">MIAGVAFFDLDSRVLAPQSAILSFIAMKFWDRDFHNIERGVSNMFLRPKILSIFASAAFMLPCAVEGQIIFSDSDFMSSSYTTSSAGIADIRFGVDYSNIDIFAPVGGSDFLFAAIPPSPRGGGTTTGAFLSANNNSLVSSELSFASISPIGVNVGTGTANPNYVMRVDVFHSTGEGIDDGSGNVTVRGTTNYSLLGINQANTTVQVGSLNAPGSGNLSGQGLGLAITADTGAAEDYMPNYGGANYRDRPGTVTPSQFYTGDQAGMNTGLIGNHLNNYWLAQGLGFELVDSDANPANNLNVFTGDSLFFSPDPTNTAGFLDDGSGADREILAEKMTTHSDPFHLTPGSTYTGAQPPAFLRGNDTQTPGVPYNKWATHELYWVDGTFTYVINYQGNSTPVLQITPQQGTNVFDAFSSAGTGVLAFWDRFGGSIALDPDGGNFVIYDNLEFEVASAGDVPDMNAYLAANGLLLSSGVAGDFDGDGDVDGNDFLVWQRGNSPTGPLDAGDLAAWQGAYAPLTAAATAVPEPASMLLLLGMAGCSLCGRRRS</sequence>
<dbReference type="EMBL" id="SJPS01000007">
    <property type="protein sequence ID" value="TWU22572.1"/>
    <property type="molecule type" value="Genomic_DNA"/>
</dbReference>
<dbReference type="AlphaFoldDB" id="A0A5C6CEQ0"/>
<dbReference type="OrthoDB" id="220360at2"/>